<sequence>ADKKKIVDSAIDPYRSYRKYYGTIRPERIKIPPCRDGSSQFESVAARNCLNEGNDNFENRDSHFKISDEMIRYVVEAKSEEKRVHSEDEQRKFGSDLDISII</sequence>
<dbReference type="Proteomes" id="UP000789342">
    <property type="component" value="Unassembled WGS sequence"/>
</dbReference>
<proteinExistence type="predicted"/>
<protein>
    <submittedName>
        <fullName evidence="1">11129_t:CDS:1</fullName>
    </submittedName>
</protein>
<accession>A0A9N9I8D4</accession>
<dbReference type="EMBL" id="CAJVPV010023884">
    <property type="protein sequence ID" value="CAG8724992.1"/>
    <property type="molecule type" value="Genomic_DNA"/>
</dbReference>
<comment type="caution">
    <text evidence="1">The sequence shown here is derived from an EMBL/GenBank/DDBJ whole genome shotgun (WGS) entry which is preliminary data.</text>
</comment>
<keyword evidence="2" id="KW-1185">Reference proteome</keyword>
<evidence type="ECO:0000313" key="1">
    <source>
        <dbReference type="EMBL" id="CAG8724992.1"/>
    </source>
</evidence>
<dbReference type="AlphaFoldDB" id="A0A9N9I8D4"/>
<gene>
    <name evidence="1" type="ORF">AMORRO_LOCUS13594</name>
</gene>
<feature type="non-terminal residue" evidence="1">
    <location>
        <position position="1"/>
    </location>
</feature>
<organism evidence="1 2">
    <name type="scientific">Acaulospora morrowiae</name>
    <dbReference type="NCBI Taxonomy" id="94023"/>
    <lineage>
        <taxon>Eukaryota</taxon>
        <taxon>Fungi</taxon>
        <taxon>Fungi incertae sedis</taxon>
        <taxon>Mucoromycota</taxon>
        <taxon>Glomeromycotina</taxon>
        <taxon>Glomeromycetes</taxon>
        <taxon>Diversisporales</taxon>
        <taxon>Acaulosporaceae</taxon>
        <taxon>Acaulospora</taxon>
    </lineage>
</organism>
<reference evidence="1" key="1">
    <citation type="submission" date="2021-06" db="EMBL/GenBank/DDBJ databases">
        <authorList>
            <person name="Kallberg Y."/>
            <person name="Tangrot J."/>
            <person name="Rosling A."/>
        </authorList>
    </citation>
    <scope>NUCLEOTIDE SEQUENCE</scope>
    <source>
        <strain evidence="1">CL551</strain>
    </source>
</reference>
<evidence type="ECO:0000313" key="2">
    <source>
        <dbReference type="Proteomes" id="UP000789342"/>
    </source>
</evidence>
<name>A0A9N9I8D4_9GLOM</name>